<evidence type="ECO:0000313" key="6">
    <source>
        <dbReference type="Proteomes" id="UP000178797"/>
    </source>
</evidence>
<protein>
    <recommendedName>
        <fullName evidence="4">HpcH/HpaI aldolase/citrate lyase domain-containing protein</fullName>
    </recommendedName>
</protein>
<dbReference type="PANTHER" id="PTHR30502">
    <property type="entry name" value="2-KETO-3-DEOXY-L-RHAMNONATE ALDOLASE"/>
    <property type="match status" value="1"/>
</dbReference>
<organism evidence="5 6">
    <name type="scientific">Candidatus Schekmanbacteria bacterium RBG_16_38_10</name>
    <dbReference type="NCBI Taxonomy" id="1817879"/>
    <lineage>
        <taxon>Bacteria</taxon>
        <taxon>Candidatus Schekmaniibacteriota</taxon>
    </lineage>
</organism>
<proteinExistence type="inferred from homology"/>
<dbReference type="GO" id="GO:0005737">
    <property type="term" value="C:cytoplasm"/>
    <property type="evidence" value="ECO:0007669"/>
    <property type="project" value="TreeGrafter"/>
</dbReference>
<evidence type="ECO:0000256" key="2">
    <source>
        <dbReference type="ARBA" id="ARBA00022723"/>
    </source>
</evidence>
<dbReference type="Gene3D" id="3.20.20.60">
    <property type="entry name" value="Phosphoenolpyruvate-binding domains"/>
    <property type="match status" value="1"/>
</dbReference>
<dbReference type="PANTHER" id="PTHR30502:SF0">
    <property type="entry name" value="PHOSPHOENOLPYRUVATE CARBOXYLASE FAMILY PROTEIN"/>
    <property type="match status" value="1"/>
</dbReference>
<keyword evidence="2" id="KW-0479">Metal-binding</keyword>
<comment type="caution">
    <text evidence="5">The sequence shown here is derived from an EMBL/GenBank/DDBJ whole genome shotgun (WGS) entry which is preliminary data.</text>
</comment>
<dbReference type="Pfam" id="PF03328">
    <property type="entry name" value="HpcH_HpaI"/>
    <property type="match status" value="1"/>
</dbReference>
<name>A0A1F7RNP3_9BACT</name>
<evidence type="ECO:0000256" key="3">
    <source>
        <dbReference type="ARBA" id="ARBA00023239"/>
    </source>
</evidence>
<dbReference type="GO" id="GO:0046872">
    <property type="term" value="F:metal ion binding"/>
    <property type="evidence" value="ECO:0007669"/>
    <property type="project" value="UniProtKB-KW"/>
</dbReference>
<dbReference type="SUPFAM" id="SSF51621">
    <property type="entry name" value="Phosphoenolpyruvate/pyruvate domain"/>
    <property type="match status" value="1"/>
</dbReference>
<evidence type="ECO:0000259" key="4">
    <source>
        <dbReference type="Pfam" id="PF03328"/>
    </source>
</evidence>
<accession>A0A1F7RNP3</accession>
<evidence type="ECO:0000313" key="5">
    <source>
        <dbReference type="EMBL" id="OGL42940.1"/>
    </source>
</evidence>
<dbReference type="Proteomes" id="UP000178797">
    <property type="component" value="Unassembled WGS sequence"/>
</dbReference>
<dbReference type="InterPro" id="IPR005000">
    <property type="entry name" value="Aldolase/citrate-lyase_domain"/>
</dbReference>
<comment type="similarity">
    <text evidence="1">Belongs to the HpcH/HpaI aldolase family.</text>
</comment>
<dbReference type="AlphaFoldDB" id="A0A1F7RNP3"/>
<dbReference type="InterPro" id="IPR040442">
    <property type="entry name" value="Pyrv_kinase-like_dom_sf"/>
</dbReference>
<dbReference type="InterPro" id="IPR015813">
    <property type="entry name" value="Pyrv/PenolPyrv_kinase-like_dom"/>
</dbReference>
<gene>
    <name evidence="5" type="ORF">A2W05_10540</name>
</gene>
<reference evidence="5 6" key="1">
    <citation type="journal article" date="2016" name="Nat. Commun.">
        <title>Thousands of microbial genomes shed light on interconnected biogeochemical processes in an aquifer system.</title>
        <authorList>
            <person name="Anantharaman K."/>
            <person name="Brown C.T."/>
            <person name="Hug L.A."/>
            <person name="Sharon I."/>
            <person name="Castelle C.J."/>
            <person name="Probst A.J."/>
            <person name="Thomas B.C."/>
            <person name="Singh A."/>
            <person name="Wilkins M.J."/>
            <person name="Karaoz U."/>
            <person name="Brodie E.L."/>
            <person name="Williams K.H."/>
            <person name="Hubbard S.S."/>
            <person name="Banfield J.F."/>
        </authorList>
    </citation>
    <scope>NUCLEOTIDE SEQUENCE [LARGE SCALE GENOMIC DNA]</scope>
</reference>
<dbReference type="InterPro" id="IPR050251">
    <property type="entry name" value="HpcH-HpaI_aldolase"/>
</dbReference>
<sequence>MDAGSHGVIVPMVNSKNDAINAVNAVKYPPTGKRGVGLARAQGYGVTFDKYKEWVDRDSIVIVQIEHIKAVENLEDILSVKGVDGFIVGPYDLSGSLGVPGEFDNPKVIEAMEEIRRVSARSKVSAGYHVVPPKTDLVEQRIIDGYTFIAYSVDFLFLGEMCRQGLRDIRNLIQNKDSEK</sequence>
<keyword evidence="3" id="KW-0456">Lyase</keyword>
<dbReference type="EMBL" id="MGDE01000247">
    <property type="protein sequence ID" value="OGL42940.1"/>
    <property type="molecule type" value="Genomic_DNA"/>
</dbReference>
<feature type="domain" description="HpcH/HpaI aldolase/citrate lyase" evidence="4">
    <location>
        <begin position="2"/>
        <end position="154"/>
    </location>
</feature>
<evidence type="ECO:0000256" key="1">
    <source>
        <dbReference type="ARBA" id="ARBA00005568"/>
    </source>
</evidence>
<dbReference type="GO" id="GO:0016832">
    <property type="term" value="F:aldehyde-lyase activity"/>
    <property type="evidence" value="ECO:0007669"/>
    <property type="project" value="TreeGrafter"/>
</dbReference>